<evidence type="ECO:0000313" key="2">
    <source>
        <dbReference type="EMBL" id="CEL93434.1"/>
    </source>
</evidence>
<name>A0A0G4EBT0_VITBC</name>
<sequence>MENQRYIDTDYDSPSDVASDAMREMGQPGSSEDEVMEDSDGRECAGELEGMMEEQIIWIRRRCRWIRRVSTMSTMTTTIIQQGWMLLAV</sequence>
<dbReference type="VEuPathDB" id="CryptoDB:Vbra_3695"/>
<feature type="region of interest" description="Disordered" evidence="1">
    <location>
        <begin position="1"/>
        <end position="40"/>
    </location>
</feature>
<dbReference type="EMBL" id="CDMY01000164">
    <property type="protein sequence ID" value="CEL93434.1"/>
    <property type="molecule type" value="Genomic_DNA"/>
</dbReference>
<reference evidence="2 3" key="1">
    <citation type="submission" date="2014-11" db="EMBL/GenBank/DDBJ databases">
        <authorList>
            <person name="Zhu J."/>
            <person name="Qi W."/>
            <person name="Song R."/>
        </authorList>
    </citation>
    <scope>NUCLEOTIDE SEQUENCE [LARGE SCALE GENOMIC DNA]</scope>
</reference>
<protein>
    <submittedName>
        <fullName evidence="2">Uncharacterized protein</fullName>
    </submittedName>
</protein>
<gene>
    <name evidence="2" type="ORF">Vbra_3695</name>
</gene>
<proteinExistence type="predicted"/>
<accession>A0A0G4EBT0</accession>
<evidence type="ECO:0000313" key="3">
    <source>
        <dbReference type="Proteomes" id="UP000041254"/>
    </source>
</evidence>
<organism evidence="2 3">
    <name type="scientific">Vitrella brassicaformis (strain CCMP3155)</name>
    <dbReference type="NCBI Taxonomy" id="1169540"/>
    <lineage>
        <taxon>Eukaryota</taxon>
        <taxon>Sar</taxon>
        <taxon>Alveolata</taxon>
        <taxon>Colpodellida</taxon>
        <taxon>Vitrellaceae</taxon>
        <taxon>Vitrella</taxon>
    </lineage>
</organism>
<keyword evidence="3" id="KW-1185">Reference proteome</keyword>
<dbReference type="AlphaFoldDB" id="A0A0G4EBT0"/>
<dbReference type="InParanoid" id="A0A0G4EBT0"/>
<dbReference type="Proteomes" id="UP000041254">
    <property type="component" value="Unassembled WGS sequence"/>
</dbReference>
<evidence type="ECO:0000256" key="1">
    <source>
        <dbReference type="SAM" id="MobiDB-lite"/>
    </source>
</evidence>